<dbReference type="Proteomes" id="UP000275078">
    <property type="component" value="Unassembled WGS sequence"/>
</dbReference>
<keyword evidence="3" id="KW-1185">Reference proteome</keyword>
<protein>
    <submittedName>
        <fullName evidence="2">Uncharacterized protein</fullName>
    </submittedName>
</protein>
<feature type="non-terminal residue" evidence="2">
    <location>
        <position position="277"/>
    </location>
</feature>
<dbReference type="AlphaFoldDB" id="A0A3N4HQM7"/>
<evidence type="ECO:0000313" key="2">
    <source>
        <dbReference type="EMBL" id="RPA74798.1"/>
    </source>
</evidence>
<feature type="region of interest" description="Disordered" evidence="1">
    <location>
        <begin position="1"/>
        <end position="63"/>
    </location>
</feature>
<evidence type="ECO:0000313" key="3">
    <source>
        <dbReference type="Proteomes" id="UP000275078"/>
    </source>
</evidence>
<sequence>MSMDGNAAYTYGHPNGAADRWGRAGNRAHYQEHQPKHYSSRKETQHTTERYYHSSPDTPNFSTPDYTRNAHRTIHQTDPHNSKKDTKLASHERTITVLNQGIELLHLAMGHAVALTRNLTEMQTIIDRISRSSPHYPTRDQPRHHTSITRDQEKDLNRNASNIYTKHCLPLLHHVKSLVLLLESRSSFAEQLNMQNLDSFVHELKQARGQVKQGFSRLSSSPQQVETGSIMAQLSALGAPASAWMGVCRVLEGRMAQEILMGAWQRRGMELHYVERL</sequence>
<proteinExistence type="predicted"/>
<organism evidence="2 3">
    <name type="scientific">Ascobolus immersus RN42</name>
    <dbReference type="NCBI Taxonomy" id="1160509"/>
    <lineage>
        <taxon>Eukaryota</taxon>
        <taxon>Fungi</taxon>
        <taxon>Dikarya</taxon>
        <taxon>Ascomycota</taxon>
        <taxon>Pezizomycotina</taxon>
        <taxon>Pezizomycetes</taxon>
        <taxon>Pezizales</taxon>
        <taxon>Ascobolaceae</taxon>
        <taxon>Ascobolus</taxon>
    </lineage>
</organism>
<gene>
    <name evidence="2" type="ORF">BJ508DRAFT_418454</name>
</gene>
<accession>A0A3N4HQM7</accession>
<name>A0A3N4HQM7_ASCIM</name>
<feature type="region of interest" description="Disordered" evidence="1">
    <location>
        <begin position="130"/>
        <end position="154"/>
    </location>
</feature>
<reference evidence="2 3" key="1">
    <citation type="journal article" date="2018" name="Nat. Ecol. Evol.">
        <title>Pezizomycetes genomes reveal the molecular basis of ectomycorrhizal truffle lifestyle.</title>
        <authorList>
            <person name="Murat C."/>
            <person name="Payen T."/>
            <person name="Noel B."/>
            <person name="Kuo A."/>
            <person name="Morin E."/>
            <person name="Chen J."/>
            <person name="Kohler A."/>
            <person name="Krizsan K."/>
            <person name="Balestrini R."/>
            <person name="Da Silva C."/>
            <person name="Montanini B."/>
            <person name="Hainaut M."/>
            <person name="Levati E."/>
            <person name="Barry K.W."/>
            <person name="Belfiori B."/>
            <person name="Cichocki N."/>
            <person name="Clum A."/>
            <person name="Dockter R.B."/>
            <person name="Fauchery L."/>
            <person name="Guy J."/>
            <person name="Iotti M."/>
            <person name="Le Tacon F."/>
            <person name="Lindquist E.A."/>
            <person name="Lipzen A."/>
            <person name="Malagnac F."/>
            <person name="Mello A."/>
            <person name="Molinier V."/>
            <person name="Miyauchi S."/>
            <person name="Poulain J."/>
            <person name="Riccioni C."/>
            <person name="Rubini A."/>
            <person name="Sitrit Y."/>
            <person name="Splivallo R."/>
            <person name="Traeger S."/>
            <person name="Wang M."/>
            <person name="Zifcakova L."/>
            <person name="Wipf D."/>
            <person name="Zambonelli A."/>
            <person name="Paolocci F."/>
            <person name="Nowrousian M."/>
            <person name="Ottonello S."/>
            <person name="Baldrian P."/>
            <person name="Spatafora J.W."/>
            <person name="Henrissat B."/>
            <person name="Nagy L.G."/>
            <person name="Aury J.M."/>
            <person name="Wincker P."/>
            <person name="Grigoriev I.V."/>
            <person name="Bonfante P."/>
            <person name="Martin F.M."/>
        </authorList>
    </citation>
    <scope>NUCLEOTIDE SEQUENCE [LARGE SCALE GENOMIC DNA]</scope>
    <source>
        <strain evidence="2 3">RN42</strain>
    </source>
</reference>
<feature type="compositionally biased region" description="Basic and acidic residues" evidence="1">
    <location>
        <begin position="29"/>
        <end position="52"/>
    </location>
</feature>
<feature type="compositionally biased region" description="Basic and acidic residues" evidence="1">
    <location>
        <begin position="137"/>
        <end position="154"/>
    </location>
</feature>
<dbReference type="EMBL" id="ML119780">
    <property type="protein sequence ID" value="RPA74798.1"/>
    <property type="molecule type" value="Genomic_DNA"/>
</dbReference>
<evidence type="ECO:0000256" key="1">
    <source>
        <dbReference type="SAM" id="MobiDB-lite"/>
    </source>
</evidence>